<evidence type="ECO:0000259" key="1">
    <source>
        <dbReference type="Pfam" id="PF06938"/>
    </source>
</evidence>
<dbReference type="Gene3D" id="3.10.540.10">
    <property type="entry name" value="duf1285 like domain"/>
    <property type="match status" value="1"/>
</dbReference>
<dbReference type="InterPro" id="IPR048341">
    <property type="entry name" value="DUF1285_N"/>
</dbReference>
<dbReference type="Proteomes" id="UP000252147">
    <property type="component" value="Unassembled WGS sequence"/>
</dbReference>
<accession>A0A368BLH3</accession>
<feature type="domain" description="DUF1285" evidence="2">
    <location>
        <begin position="89"/>
        <end position="167"/>
    </location>
</feature>
<evidence type="ECO:0000259" key="2">
    <source>
        <dbReference type="Pfam" id="PF21028"/>
    </source>
</evidence>
<dbReference type="InterPro" id="IPR023361">
    <property type="entry name" value="DUF1285_beta_roll_sf"/>
</dbReference>
<evidence type="ECO:0000313" key="4">
    <source>
        <dbReference type="Proteomes" id="UP000252147"/>
    </source>
</evidence>
<dbReference type="Pfam" id="PF06938">
    <property type="entry name" value="DUF1285_N"/>
    <property type="match status" value="1"/>
</dbReference>
<organism evidence="3 4">
    <name type="scientific">SAR86 cluster bacterium</name>
    <dbReference type="NCBI Taxonomy" id="2030880"/>
    <lineage>
        <taxon>Bacteria</taxon>
        <taxon>Pseudomonadati</taxon>
        <taxon>Pseudomonadota</taxon>
        <taxon>Gammaproteobacteria</taxon>
        <taxon>SAR86 cluster</taxon>
    </lineage>
</organism>
<dbReference type="Pfam" id="PF21028">
    <property type="entry name" value="DUF1285_C"/>
    <property type="match status" value="1"/>
</dbReference>
<dbReference type="AlphaFoldDB" id="A0A368BLH3"/>
<feature type="domain" description="DUF1285" evidence="1">
    <location>
        <begin position="17"/>
        <end position="79"/>
    </location>
</feature>
<dbReference type="EMBL" id="QOPD01000007">
    <property type="protein sequence ID" value="RCL37734.1"/>
    <property type="molecule type" value="Genomic_DNA"/>
</dbReference>
<reference evidence="3 4" key="1">
    <citation type="journal article" date="2018" name="Microbiome">
        <title>Fine metagenomic profile of the Mediterranean stratified and mixed water columns revealed by assembly and recruitment.</title>
        <authorList>
            <person name="Haro-Moreno J.M."/>
            <person name="Lopez-Perez M."/>
            <person name="De La Torre J.R."/>
            <person name="Picazo A."/>
            <person name="Camacho A."/>
            <person name="Rodriguez-Valera F."/>
        </authorList>
    </citation>
    <scope>NUCLEOTIDE SEQUENCE [LARGE SCALE GENOMIC DNA]</scope>
    <source>
        <strain evidence="3">MED-G83</strain>
    </source>
</reference>
<comment type="caution">
    <text evidence="3">The sequence shown here is derived from an EMBL/GenBank/DDBJ whole genome shotgun (WGS) entry which is preliminary data.</text>
</comment>
<proteinExistence type="predicted"/>
<protein>
    <submittedName>
        <fullName evidence="3">DUF1285 domain-containing protein</fullName>
    </submittedName>
</protein>
<dbReference type="InterPro" id="IPR048342">
    <property type="entry name" value="DUF1285_C"/>
</dbReference>
<gene>
    <name evidence="3" type="ORF">DBW97_04150</name>
</gene>
<evidence type="ECO:0000313" key="3">
    <source>
        <dbReference type="EMBL" id="RCL37734.1"/>
    </source>
</evidence>
<dbReference type="Gene3D" id="2.30.270.10">
    <property type="entry name" value="duf1285 protein"/>
    <property type="match status" value="1"/>
</dbReference>
<name>A0A368BLH3_9GAMM</name>
<sequence>MDLKAIEKSLLQLDEYPLEQWNPKLCEGVRFDIDKDANWFYNGSKIERLNMIKLFSKLVKMEGERYFIVTPSEKIPVYVVNEVFSIIDFKKENNDYFFKTNTNEWVKLTKHSPLIVETKNNQPYPRMELNQNISGLLTRSLFYNLVSEAQDNGDKSFIESDKTLFYLN</sequence>